<dbReference type="EMBL" id="JAUJLE010000357">
    <property type="protein sequence ID" value="KAK0959273.1"/>
    <property type="molecule type" value="Genomic_DNA"/>
</dbReference>
<reference evidence="1" key="1">
    <citation type="submission" date="2023-06" db="EMBL/GenBank/DDBJ databases">
        <title>Black Yeasts Isolated from many extreme environments.</title>
        <authorList>
            <person name="Coleine C."/>
            <person name="Stajich J.E."/>
            <person name="Selbmann L."/>
        </authorList>
    </citation>
    <scope>NUCLEOTIDE SEQUENCE</scope>
    <source>
        <strain evidence="1">CCFEE 5200</strain>
    </source>
</reference>
<comment type="caution">
    <text evidence="1">The sequence shown here is derived from an EMBL/GenBank/DDBJ whole genome shotgun (WGS) entry which is preliminary data.</text>
</comment>
<dbReference type="AlphaFoldDB" id="A0AAN6K0N4"/>
<evidence type="ECO:0000313" key="1">
    <source>
        <dbReference type="EMBL" id="KAK0959273.1"/>
    </source>
</evidence>
<dbReference type="Proteomes" id="UP001175353">
    <property type="component" value="Unassembled WGS sequence"/>
</dbReference>
<gene>
    <name evidence="1" type="ORF">LTR91_020924</name>
</gene>
<proteinExistence type="predicted"/>
<sequence>MTETQQNEKLEVEFTVLPKKQLYKKGDVDPTPQAEQKPEPQLFYVGDKVMMLSKDDENPGKVEVEVKEVKEIDGEKEYVVQDAEENRYQVKGDQLEVKKLTVE</sequence>
<name>A0AAN6K0N4_9PEZI</name>
<evidence type="ECO:0000313" key="2">
    <source>
        <dbReference type="Proteomes" id="UP001175353"/>
    </source>
</evidence>
<keyword evidence="2" id="KW-1185">Reference proteome</keyword>
<accession>A0AAN6K0N4</accession>
<protein>
    <submittedName>
        <fullName evidence="1">Uncharacterized protein</fullName>
    </submittedName>
</protein>
<organism evidence="1 2">
    <name type="scientific">Friedmanniomyces endolithicus</name>
    <dbReference type="NCBI Taxonomy" id="329885"/>
    <lineage>
        <taxon>Eukaryota</taxon>
        <taxon>Fungi</taxon>
        <taxon>Dikarya</taxon>
        <taxon>Ascomycota</taxon>
        <taxon>Pezizomycotina</taxon>
        <taxon>Dothideomycetes</taxon>
        <taxon>Dothideomycetidae</taxon>
        <taxon>Mycosphaerellales</taxon>
        <taxon>Teratosphaeriaceae</taxon>
        <taxon>Friedmanniomyces</taxon>
    </lineage>
</organism>